<dbReference type="Proteomes" id="UP000887578">
    <property type="component" value="Unplaced"/>
</dbReference>
<dbReference type="PROSITE" id="PS50097">
    <property type="entry name" value="BTB"/>
    <property type="match status" value="1"/>
</dbReference>
<dbReference type="AlphaFoldDB" id="A0A914Q601"/>
<dbReference type="InterPro" id="IPR011333">
    <property type="entry name" value="SKP1/BTB/POZ_sf"/>
</dbReference>
<dbReference type="PANTHER" id="PTHR45774">
    <property type="entry name" value="BTB/POZ DOMAIN-CONTAINING"/>
    <property type="match status" value="1"/>
</dbReference>
<feature type="domain" description="BTB" evidence="1">
    <location>
        <begin position="22"/>
        <end position="87"/>
    </location>
</feature>
<evidence type="ECO:0000313" key="3">
    <source>
        <dbReference type="WBParaSite" id="PDA_v2.g26872.t1"/>
    </source>
</evidence>
<proteinExistence type="predicted"/>
<name>A0A914Q601_9BILA</name>
<dbReference type="SUPFAM" id="SSF54695">
    <property type="entry name" value="POZ domain"/>
    <property type="match status" value="1"/>
</dbReference>
<dbReference type="CDD" id="cd18186">
    <property type="entry name" value="BTB_POZ_ZBTB_KLHL-like"/>
    <property type="match status" value="1"/>
</dbReference>
<evidence type="ECO:0000259" key="1">
    <source>
        <dbReference type="PROSITE" id="PS50097"/>
    </source>
</evidence>
<keyword evidence="2" id="KW-1185">Reference proteome</keyword>
<accession>A0A914Q601</accession>
<protein>
    <submittedName>
        <fullName evidence="3">BTB domain-containing protein</fullName>
    </submittedName>
</protein>
<reference evidence="3" key="1">
    <citation type="submission" date="2022-11" db="UniProtKB">
        <authorList>
            <consortium name="WormBaseParasite"/>
        </authorList>
    </citation>
    <scope>IDENTIFICATION</scope>
</reference>
<dbReference type="InterPro" id="IPR000210">
    <property type="entry name" value="BTB/POZ_dom"/>
</dbReference>
<evidence type="ECO:0000313" key="2">
    <source>
        <dbReference type="Proteomes" id="UP000887578"/>
    </source>
</evidence>
<dbReference type="WBParaSite" id="PDA_v2.g26872.t1">
    <property type="protein sequence ID" value="PDA_v2.g26872.t1"/>
    <property type="gene ID" value="PDA_v2.g26872"/>
</dbReference>
<organism evidence="2 3">
    <name type="scientific">Panagrolaimus davidi</name>
    <dbReference type="NCBI Taxonomy" id="227884"/>
    <lineage>
        <taxon>Eukaryota</taxon>
        <taxon>Metazoa</taxon>
        <taxon>Ecdysozoa</taxon>
        <taxon>Nematoda</taxon>
        <taxon>Chromadorea</taxon>
        <taxon>Rhabditida</taxon>
        <taxon>Tylenchina</taxon>
        <taxon>Panagrolaimomorpha</taxon>
        <taxon>Panagrolaimoidea</taxon>
        <taxon>Panagrolaimidae</taxon>
        <taxon>Panagrolaimus</taxon>
    </lineage>
</organism>
<dbReference type="PANTHER" id="PTHR45774:SF3">
    <property type="entry name" value="BTB (POZ) DOMAIN-CONTAINING 2B-RELATED"/>
    <property type="match status" value="1"/>
</dbReference>
<sequence length="376" mass="43846">MGLYLNSRYEMFKSQNQENGFFDVTFEVEGKLIYAHKFMLASVSEVLERMVSNTWNNAETIKIEAYSFNDFFEFLTFVYSEKCKIDDENVFSMVDISEFYQVNELQIKCDKFLSQKEYTEENILLYLKALSNYSLPLFEKTSFKAIKEKGINLIESKGFMLSKETVMKIVNFEYRVVSEEKLFEKICEWAENRTKKKLSESNEEIYNLNDSIKFELAGILPFICFKKMKLDFLIDFVVKKGFLFSFEELSEILNVVKANETPVKVKITNVNGKSIICMLPYNSEIVEIIKSLKGRPCSYAYPPYFAFWCVRPIKIPSVPSQIKKRDGVDWYLYCVNALIGVVHHSHNITSDLYFIAEMTAESSGFEITQNCKIEIV</sequence>
<dbReference type="Gene3D" id="3.30.710.10">
    <property type="entry name" value="Potassium Channel Kv1.1, Chain A"/>
    <property type="match status" value="1"/>
</dbReference>
<dbReference type="SMART" id="SM00225">
    <property type="entry name" value="BTB"/>
    <property type="match status" value="1"/>
</dbReference>
<dbReference type="Pfam" id="PF00651">
    <property type="entry name" value="BTB"/>
    <property type="match status" value="1"/>
</dbReference>